<keyword evidence="1" id="KW-0732">Signal</keyword>
<dbReference type="PROSITE" id="PS51841">
    <property type="entry name" value="LTD"/>
    <property type="match status" value="1"/>
</dbReference>
<feature type="chain" id="PRO_5020359486" evidence="1">
    <location>
        <begin position="32"/>
        <end position="214"/>
    </location>
</feature>
<dbReference type="InterPro" id="IPR001322">
    <property type="entry name" value="Lamin_tail_dom"/>
</dbReference>
<gene>
    <name evidence="3" type="ORF">EV385_5912</name>
</gene>
<accession>A0A4V2G7U7</accession>
<dbReference type="Proteomes" id="UP000292564">
    <property type="component" value="Unassembled WGS sequence"/>
</dbReference>
<evidence type="ECO:0000256" key="1">
    <source>
        <dbReference type="SAM" id="SignalP"/>
    </source>
</evidence>
<evidence type="ECO:0000313" key="3">
    <source>
        <dbReference type="EMBL" id="RZU53976.1"/>
    </source>
</evidence>
<dbReference type="SUPFAM" id="SSF74853">
    <property type="entry name" value="Lamin A/C globular tail domain"/>
    <property type="match status" value="1"/>
</dbReference>
<comment type="caution">
    <text evidence="3">The sequence shown here is derived from an EMBL/GenBank/DDBJ whole genome shotgun (WGS) entry which is preliminary data.</text>
</comment>
<dbReference type="InterPro" id="IPR036415">
    <property type="entry name" value="Lamin_tail_dom_sf"/>
</dbReference>
<evidence type="ECO:0000259" key="2">
    <source>
        <dbReference type="PROSITE" id="PS51841"/>
    </source>
</evidence>
<feature type="domain" description="LTD" evidence="2">
    <location>
        <begin position="30"/>
        <end position="163"/>
    </location>
</feature>
<keyword evidence="4" id="KW-1185">Reference proteome</keyword>
<dbReference type="EMBL" id="SHKY01000001">
    <property type="protein sequence ID" value="RZU53976.1"/>
    <property type="molecule type" value="Genomic_DNA"/>
</dbReference>
<feature type="signal peptide" evidence="1">
    <location>
        <begin position="1"/>
        <end position="31"/>
    </location>
</feature>
<evidence type="ECO:0000313" key="4">
    <source>
        <dbReference type="Proteomes" id="UP000292564"/>
    </source>
</evidence>
<dbReference type="RefSeq" id="WP_165449649.1">
    <property type="nucleotide sequence ID" value="NZ_SHKY01000001.1"/>
</dbReference>
<proteinExistence type="predicted"/>
<name>A0A4V2G7U7_9ACTN</name>
<reference evidence="3 4" key="1">
    <citation type="submission" date="2019-02" db="EMBL/GenBank/DDBJ databases">
        <title>Sequencing the genomes of 1000 actinobacteria strains.</title>
        <authorList>
            <person name="Klenk H.-P."/>
        </authorList>
    </citation>
    <scope>NUCLEOTIDE SEQUENCE [LARGE SCALE GENOMIC DNA]</scope>
    <source>
        <strain evidence="3 4">DSM 45162</strain>
    </source>
</reference>
<dbReference type="AlphaFoldDB" id="A0A4V2G7U7"/>
<organism evidence="3 4">
    <name type="scientific">Krasilnikovia cinnamomea</name>
    <dbReference type="NCBI Taxonomy" id="349313"/>
    <lineage>
        <taxon>Bacteria</taxon>
        <taxon>Bacillati</taxon>
        <taxon>Actinomycetota</taxon>
        <taxon>Actinomycetes</taxon>
        <taxon>Micromonosporales</taxon>
        <taxon>Micromonosporaceae</taxon>
        <taxon>Krasilnikovia</taxon>
    </lineage>
</organism>
<sequence length="214" mass="22286">MSLITRRIAALGTLPLAVGAALALTVSPASAAPLVPPAPASNMVISQVSTQGPGGVTDEFVELHNTGPQSMDISNFSVWACSNSGQHILLATVPAGTILSGTEEQQPETGQYYLLAAQGYERLTPPDQTYNGNIARTGGVLLRGTPNIENPMGARVDSVGFSATNICTETAPAPAQTTNFSDQSVLRVADQDTNNNAFDFRRVAPAMPRNSSSS</sequence>
<protein>
    <submittedName>
        <fullName evidence="3">Lamin tail-like protein</fullName>
    </submittedName>
</protein>